<dbReference type="Pfam" id="PF17862">
    <property type="entry name" value="AAA_lid_3"/>
    <property type="match status" value="1"/>
</dbReference>
<dbReference type="PANTHER" id="PTHR45644">
    <property type="entry name" value="AAA ATPASE, PUTATIVE (AFU_ORTHOLOGUE AFUA_2G12920)-RELATED-RELATED"/>
    <property type="match status" value="1"/>
</dbReference>
<protein>
    <submittedName>
        <fullName evidence="9">ATPase family AAA domain-containing protein 1-like</fullName>
    </submittedName>
</protein>
<keyword evidence="8" id="KW-1185">Reference proteome</keyword>
<evidence type="ECO:0000256" key="4">
    <source>
        <dbReference type="ARBA" id="ARBA00022840"/>
    </source>
</evidence>
<dbReference type="InterPro" id="IPR003960">
    <property type="entry name" value="ATPase_AAA_CS"/>
</dbReference>
<dbReference type="OrthoDB" id="10254455at2759"/>
<dbReference type="KEGG" id="cvn:111122064"/>
<dbReference type="GO" id="GO:0005741">
    <property type="term" value="C:mitochondrial outer membrane"/>
    <property type="evidence" value="ECO:0007669"/>
    <property type="project" value="UniProtKB-SubCell"/>
</dbReference>
<dbReference type="InterPro" id="IPR027417">
    <property type="entry name" value="P-loop_NTPase"/>
</dbReference>
<dbReference type="GO" id="GO:0140570">
    <property type="term" value="P:extraction of mislocalized protein from mitochondrial outer membrane"/>
    <property type="evidence" value="ECO:0007669"/>
    <property type="project" value="TreeGrafter"/>
</dbReference>
<keyword evidence="2 6" id="KW-0547">Nucleotide-binding</keyword>
<gene>
    <name evidence="9" type="primary">LOC111122064</name>
</gene>
<dbReference type="FunFam" id="3.40.50.300:FF:000538">
    <property type="entry name" value="ATPase family AAA domain-containing protein 1"/>
    <property type="match status" value="1"/>
</dbReference>
<dbReference type="AlphaFoldDB" id="A0A8B8CUE9"/>
<keyword evidence="3" id="KW-0472">Membrane</keyword>
<dbReference type="Proteomes" id="UP000694844">
    <property type="component" value="Chromosome 2"/>
</dbReference>
<dbReference type="GO" id="GO:0005524">
    <property type="term" value="F:ATP binding"/>
    <property type="evidence" value="ECO:0007669"/>
    <property type="project" value="UniProtKB-KW"/>
</dbReference>
<evidence type="ECO:0000259" key="7">
    <source>
        <dbReference type="SMART" id="SM00382"/>
    </source>
</evidence>
<name>A0A8B8CUE9_CRAVI</name>
<keyword evidence="5" id="KW-0496">Mitochondrion</keyword>
<dbReference type="SMART" id="SM00382">
    <property type="entry name" value="AAA"/>
    <property type="match status" value="1"/>
</dbReference>
<evidence type="ECO:0000256" key="5">
    <source>
        <dbReference type="ARBA" id="ARBA00023128"/>
    </source>
</evidence>
<evidence type="ECO:0000313" key="9">
    <source>
        <dbReference type="RefSeq" id="XP_022319315.1"/>
    </source>
</evidence>
<keyword evidence="4 6" id="KW-0067">ATP-binding</keyword>
<evidence type="ECO:0000313" key="8">
    <source>
        <dbReference type="Proteomes" id="UP000694844"/>
    </source>
</evidence>
<evidence type="ECO:0000256" key="2">
    <source>
        <dbReference type="ARBA" id="ARBA00022741"/>
    </source>
</evidence>
<dbReference type="PANTHER" id="PTHR45644:SF3">
    <property type="entry name" value="FI08533P-RELATED"/>
    <property type="match status" value="1"/>
</dbReference>
<proteinExistence type="inferred from homology"/>
<organism evidence="8 9">
    <name type="scientific">Crassostrea virginica</name>
    <name type="common">Eastern oyster</name>
    <dbReference type="NCBI Taxonomy" id="6565"/>
    <lineage>
        <taxon>Eukaryota</taxon>
        <taxon>Metazoa</taxon>
        <taxon>Spiralia</taxon>
        <taxon>Lophotrochozoa</taxon>
        <taxon>Mollusca</taxon>
        <taxon>Bivalvia</taxon>
        <taxon>Autobranchia</taxon>
        <taxon>Pteriomorphia</taxon>
        <taxon>Ostreida</taxon>
        <taxon>Ostreoidea</taxon>
        <taxon>Ostreidae</taxon>
        <taxon>Crassostrea</taxon>
    </lineage>
</organism>
<dbReference type="InterPro" id="IPR051701">
    <property type="entry name" value="Mito_OM_Translocase_MSP1"/>
</dbReference>
<dbReference type="GeneID" id="111122064"/>
<evidence type="ECO:0000256" key="1">
    <source>
        <dbReference type="ARBA" id="ARBA00004572"/>
    </source>
</evidence>
<dbReference type="RefSeq" id="XP_022319315.1">
    <property type="nucleotide sequence ID" value="XM_022463607.1"/>
</dbReference>
<evidence type="ECO:0000256" key="6">
    <source>
        <dbReference type="RuleBase" id="RU003651"/>
    </source>
</evidence>
<dbReference type="InterPro" id="IPR041569">
    <property type="entry name" value="AAA_lid_3"/>
</dbReference>
<dbReference type="InterPro" id="IPR003593">
    <property type="entry name" value="AAA+_ATPase"/>
</dbReference>
<dbReference type="Pfam" id="PF00004">
    <property type="entry name" value="AAA"/>
    <property type="match status" value="1"/>
</dbReference>
<feature type="domain" description="AAA+ ATPase" evidence="7">
    <location>
        <begin position="146"/>
        <end position="282"/>
    </location>
</feature>
<sequence length="383" mass="43126">MTISTMWNQIYESVRGVNPVKVEPVDLPEGPSRMSEFTSLLLRLALSAGLSLVLGKVLLDMMDPTRKEKKAAEKRAKELMKKIGVSGVKLTDYELCFAADLVEPASLDVSWSDIGGMEDVIKSIKETIIFPFKRRDLFTNSVLLQPPKGLLLHGPPGCGKTMVAKAIAKDAGARFINFKISSMVDKWYGESQKRAEAVFTLAMKLQPAIIFIDEIDSFLRSRSSQDHEATAMIKAQFMSMWDGIITDPHCRIMIVAATNRPGDIDPAILRRLPCQFNIRKPEKVQRNNILRLVLLPEDTENLDYDKLSEQTAGMTGSDLKEVCRVASTNRIRELLQNKDVDELYDTEIDRLRPIDMRDMETAIDRVIKSKSDMLTRFSGIQVD</sequence>
<keyword evidence="3" id="KW-1000">Mitochondrion outer membrane</keyword>
<evidence type="ECO:0000256" key="3">
    <source>
        <dbReference type="ARBA" id="ARBA00022787"/>
    </source>
</evidence>
<comment type="subcellular location">
    <subcellularLocation>
        <location evidence="1">Mitochondrion outer membrane</location>
        <topology evidence="1">Single-pass membrane protein</topology>
    </subcellularLocation>
</comment>
<dbReference type="SUPFAM" id="SSF52540">
    <property type="entry name" value="P-loop containing nucleoside triphosphate hydrolases"/>
    <property type="match status" value="1"/>
</dbReference>
<dbReference type="InterPro" id="IPR003959">
    <property type="entry name" value="ATPase_AAA_core"/>
</dbReference>
<comment type="similarity">
    <text evidence="6">Belongs to the AAA ATPase family.</text>
</comment>
<dbReference type="GO" id="GO:0016887">
    <property type="term" value="F:ATP hydrolysis activity"/>
    <property type="evidence" value="ECO:0007669"/>
    <property type="project" value="InterPro"/>
</dbReference>
<dbReference type="Gene3D" id="3.40.50.300">
    <property type="entry name" value="P-loop containing nucleotide triphosphate hydrolases"/>
    <property type="match status" value="1"/>
</dbReference>
<dbReference type="PROSITE" id="PS00674">
    <property type="entry name" value="AAA"/>
    <property type="match status" value="1"/>
</dbReference>
<reference evidence="9" key="1">
    <citation type="submission" date="2025-08" db="UniProtKB">
        <authorList>
            <consortium name="RefSeq"/>
        </authorList>
    </citation>
    <scope>IDENTIFICATION</scope>
    <source>
        <tissue evidence="9">Whole sample</tissue>
    </source>
</reference>
<dbReference type="Gene3D" id="1.10.8.60">
    <property type="match status" value="1"/>
</dbReference>
<accession>A0A8B8CUE9</accession>